<accession>A0AAI8F7K8</accession>
<dbReference type="KEGG" id="rre:MCC_04135"/>
<keyword evidence="1" id="KW-0732">Signal</keyword>
<feature type="signal peptide" evidence="1">
    <location>
        <begin position="1"/>
        <end position="24"/>
    </location>
</feature>
<dbReference type="Proteomes" id="UP000008006">
    <property type="component" value="Chromosome"/>
</dbReference>
<dbReference type="SUPFAM" id="SSF49354">
    <property type="entry name" value="PapD-like"/>
    <property type="match status" value="1"/>
</dbReference>
<keyword evidence="4" id="KW-1185">Reference proteome</keyword>
<protein>
    <recommendedName>
        <fullName evidence="2">Pili assembly chaperone N-terminal domain-containing protein</fullName>
    </recommendedName>
</protein>
<reference evidence="4" key="1">
    <citation type="submission" date="2012-02" db="EMBL/GenBank/DDBJ databases">
        <title>Complete genome sequence of Rickettsia rhipicephali strain 3-7-female6-CWPP.</title>
        <authorList>
            <person name="Johnson S.L."/>
            <person name="Munk A.C."/>
            <person name="Han S."/>
            <person name="Bruce D.C."/>
            <person name="Dasch G.A."/>
        </authorList>
    </citation>
    <scope>NUCLEOTIDE SEQUENCE [LARGE SCALE GENOMIC DNA]</scope>
    <source>
        <strain evidence="4">3-7-female6-CWPP</strain>
    </source>
</reference>
<evidence type="ECO:0000259" key="2">
    <source>
        <dbReference type="Pfam" id="PF00345"/>
    </source>
</evidence>
<dbReference type="InterPro" id="IPR016147">
    <property type="entry name" value="Pili_assmbl_chaperone_N"/>
</dbReference>
<dbReference type="AlphaFoldDB" id="A0AAI8F7K8"/>
<evidence type="ECO:0000256" key="1">
    <source>
        <dbReference type="SAM" id="SignalP"/>
    </source>
</evidence>
<proteinExistence type="predicted"/>
<name>A0AAI8F7K8_RICR3</name>
<dbReference type="EMBL" id="CP003342">
    <property type="protein sequence ID" value="AFC72395.1"/>
    <property type="molecule type" value="Genomic_DNA"/>
</dbReference>
<organism evidence="3 4">
    <name type="scientific">Rickettsia rhipicephali (strain 3-7-female6-CWPP)</name>
    <dbReference type="NCBI Taxonomy" id="1105113"/>
    <lineage>
        <taxon>Bacteria</taxon>
        <taxon>Pseudomonadati</taxon>
        <taxon>Pseudomonadota</taxon>
        <taxon>Alphaproteobacteria</taxon>
        <taxon>Rickettsiales</taxon>
        <taxon>Rickettsiaceae</taxon>
        <taxon>Rickettsieae</taxon>
        <taxon>Rickettsia</taxon>
        <taxon>spotted fever group</taxon>
    </lineage>
</organism>
<gene>
    <name evidence="3" type="ordered locus">MCC_04135</name>
</gene>
<evidence type="ECO:0000313" key="3">
    <source>
        <dbReference type="EMBL" id="AFC72395.1"/>
    </source>
</evidence>
<sequence>MKKYFLRFLPILSIFLTFNSFASATIVLVNIEINKGNKIATMTVQNNDYAPKKFQLILVKRTYKDGIEEYKETKDLVATPVTFTLHDGQIQLIRVALQNTQNYSTKAKDYRIFIKELPRRVKLENSVTSTVDLVVQHSIPITISG</sequence>
<feature type="chain" id="PRO_5042566802" description="Pili assembly chaperone N-terminal domain-containing protein" evidence="1">
    <location>
        <begin position="25"/>
        <end position="145"/>
    </location>
</feature>
<dbReference type="GO" id="GO:0030288">
    <property type="term" value="C:outer membrane-bounded periplasmic space"/>
    <property type="evidence" value="ECO:0007669"/>
    <property type="project" value="InterPro"/>
</dbReference>
<dbReference type="InterPro" id="IPR008962">
    <property type="entry name" value="PapD-like_sf"/>
</dbReference>
<evidence type="ECO:0000313" key="4">
    <source>
        <dbReference type="Proteomes" id="UP000008006"/>
    </source>
</evidence>
<dbReference type="InterPro" id="IPR013783">
    <property type="entry name" value="Ig-like_fold"/>
</dbReference>
<dbReference type="Gene3D" id="2.60.40.10">
    <property type="entry name" value="Immunoglobulins"/>
    <property type="match status" value="1"/>
</dbReference>
<dbReference type="Pfam" id="PF00345">
    <property type="entry name" value="PapD_N"/>
    <property type="match status" value="1"/>
</dbReference>
<dbReference type="GO" id="GO:0071555">
    <property type="term" value="P:cell wall organization"/>
    <property type="evidence" value="ECO:0007669"/>
    <property type="project" value="InterPro"/>
</dbReference>
<feature type="domain" description="Pili assembly chaperone N-terminal" evidence="2">
    <location>
        <begin position="30"/>
        <end position="141"/>
    </location>
</feature>